<dbReference type="PANTHER" id="PTHR43480:SF1">
    <property type="entry name" value="ACYL-[ACYL-CARRIER-PROTEIN]--UDP-N-ACETYLGLUCOSAMINE O-ACYLTRANSFERASE, MITOCHONDRIAL-RELATED"/>
    <property type="match status" value="1"/>
</dbReference>
<dbReference type="InterPro" id="IPR037157">
    <property type="entry name" value="Acetyltransf_C_sf"/>
</dbReference>
<comment type="catalytic activity">
    <reaction evidence="6">
        <text>a (3R)-hydroxyacyl-[ACP] + UDP-N-acetyl-alpha-D-glucosamine = a UDP-3-O-[(3R)-3-hydroxyacyl]-N-acetyl-alpha-D-glucosamine + holo-[ACP]</text>
        <dbReference type="Rhea" id="RHEA:67812"/>
        <dbReference type="Rhea" id="RHEA-COMP:9685"/>
        <dbReference type="Rhea" id="RHEA-COMP:9945"/>
        <dbReference type="ChEBI" id="CHEBI:57705"/>
        <dbReference type="ChEBI" id="CHEBI:64479"/>
        <dbReference type="ChEBI" id="CHEBI:78827"/>
        <dbReference type="ChEBI" id="CHEBI:173225"/>
        <dbReference type="EC" id="2.3.1.129"/>
    </reaction>
</comment>
<comment type="similarity">
    <text evidence="6">Belongs to the transferase hexapeptide repeat family. LpxA subfamily.</text>
</comment>
<evidence type="ECO:0000256" key="3">
    <source>
        <dbReference type="ARBA" id="ARBA00022679"/>
    </source>
</evidence>
<keyword evidence="3 6" id="KW-0808">Transferase</keyword>
<reference evidence="9" key="1">
    <citation type="journal article" date="2019" name="Int. J. Syst. Evol. Microbiol.">
        <title>The Global Catalogue of Microorganisms (GCM) 10K type strain sequencing project: providing services to taxonomists for standard genome sequencing and annotation.</title>
        <authorList>
            <consortium name="The Broad Institute Genomics Platform"/>
            <consortium name="The Broad Institute Genome Sequencing Center for Infectious Disease"/>
            <person name="Wu L."/>
            <person name="Ma J."/>
        </authorList>
    </citation>
    <scope>NUCLEOTIDE SEQUENCE [LARGE SCALE GENOMIC DNA]</scope>
    <source>
        <strain evidence="9">CGMCC 1.15928</strain>
    </source>
</reference>
<keyword evidence="6" id="KW-0677">Repeat</keyword>
<protein>
    <recommendedName>
        <fullName evidence="6">Acyl-[acyl-carrier-protein]--UDP-N-acetylglucosamine O-acyltransferase</fullName>
        <shortName evidence="6">UDP-N-acetylglucosamine acyltransferase</shortName>
        <ecNumber evidence="6">2.3.1.129</ecNumber>
    </recommendedName>
</protein>
<evidence type="ECO:0000256" key="5">
    <source>
        <dbReference type="ARBA" id="ARBA00023315"/>
    </source>
</evidence>
<dbReference type="EMBL" id="BMKF01000001">
    <property type="protein sequence ID" value="GGB59717.1"/>
    <property type="molecule type" value="Genomic_DNA"/>
</dbReference>
<keyword evidence="1 6" id="KW-0444">Lipid biosynthesis</keyword>
<keyword evidence="5 6" id="KW-0012">Acyltransferase</keyword>
<keyword evidence="4 6" id="KW-0443">Lipid metabolism</keyword>
<evidence type="ECO:0000313" key="8">
    <source>
        <dbReference type="EMBL" id="GGB59717.1"/>
    </source>
</evidence>
<name>A0ABQ1J630_9PROT</name>
<evidence type="ECO:0000313" key="9">
    <source>
        <dbReference type="Proteomes" id="UP000628854"/>
    </source>
</evidence>
<comment type="function">
    <text evidence="6">Involved in the biosynthesis of lipid A, a phosphorylated glycolipid that anchors the lipopolysaccharide to the outer membrane of the cell.</text>
</comment>
<comment type="subcellular location">
    <subcellularLocation>
        <location evidence="6">Cytoplasm</location>
    </subcellularLocation>
</comment>
<dbReference type="EC" id="2.3.1.129" evidence="6"/>
<dbReference type="InterPro" id="IPR011004">
    <property type="entry name" value="Trimer_LpxA-like_sf"/>
</dbReference>
<dbReference type="CDD" id="cd03351">
    <property type="entry name" value="LbH_UDP-GlcNAc_AT"/>
    <property type="match status" value="1"/>
</dbReference>
<gene>
    <name evidence="6 8" type="primary">lpxA</name>
    <name evidence="8" type="ORF">GCM10011503_05250</name>
</gene>
<keyword evidence="6" id="KW-0963">Cytoplasm</keyword>
<organism evidence="8 9">
    <name type="scientific">Henriciella pelagia</name>
    <dbReference type="NCBI Taxonomy" id="1977912"/>
    <lineage>
        <taxon>Bacteria</taxon>
        <taxon>Pseudomonadati</taxon>
        <taxon>Pseudomonadota</taxon>
        <taxon>Alphaproteobacteria</taxon>
        <taxon>Hyphomonadales</taxon>
        <taxon>Hyphomonadaceae</taxon>
        <taxon>Henriciella</taxon>
    </lineage>
</organism>
<comment type="caution">
    <text evidence="8">The sequence shown here is derived from an EMBL/GenBank/DDBJ whole genome shotgun (WGS) entry which is preliminary data.</text>
</comment>
<dbReference type="InterPro" id="IPR001451">
    <property type="entry name" value="Hexapep"/>
</dbReference>
<feature type="domain" description="UDP N-acetylglucosamine O-acyltransferase C-terminal" evidence="7">
    <location>
        <begin position="179"/>
        <end position="260"/>
    </location>
</feature>
<dbReference type="RefSeq" id="WP_188657366.1">
    <property type="nucleotide sequence ID" value="NZ_BMKF01000001.1"/>
</dbReference>
<dbReference type="SUPFAM" id="SSF51161">
    <property type="entry name" value="Trimeric LpxA-like enzymes"/>
    <property type="match status" value="1"/>
</dbReference>
<dbReference type="PANTHER" id="PTHR43480">
    <property type="entry name" value="ACYL-[ACYL-CARRIER-PROTEIN]--UDP-N-ACETYLGLUCOSAMINE O-ACYLTRANSFERASE"/>
    <property type="match status" value="1"/>
</dbReference>
<dbReference type="Gene3D" id="2.160.10.10">
    <property type="entry name" value="Hexapeptide repeat proteins"/>
    <property type="match status" value="1"/>
</dbReference>
<dbReference type="InterPro" id="IPR010137">
    <property type="entry name" value="Lipid_A_LpxA"/>
</dbReference>
<evidence type="ECO:0000259" key="7">
    <source>
        <dbReference type="Pfam" id="PF13720"/>
    </source>
</evidence>
<dbReference type="HAMAP" id="MF_00387">
    <property type="entry name" value="LpxA"/>
    <property type="match status" value="1"/>
</dbReference>
<comment type="subunit">
    <text evidence="6">Homotrimer.</text>
</comment>
<proteinExistence type="inferred from homology"/>
<dbReference type="Pfam" id="PF00132">
    <property type="entry name" value="Hexapep"/>
    <property type="match status" value="1"/>
</dbReference>
<evidence type="ECO:0000256" key="4">
    <source>
        <dbReference type="ARBA" id="ARBA00023098"/>
    </source>
</evidence>
<dbReference type="Pfam" id="PF13720">
    <property type="entry name" value="Acetyltransf_11"/>
    <property type="match status" value="1"/>
</dbReference>
<dbReference type="NCBIfam" id="NF003657">
    <property type="entry name" value="PRK05289.1"/>
    <property type="match status" value="1"/>
</dbReference>
<accession>A0ABQ1J630</accession>
<sequence>MTSVNIHPTAIVEDGAELGEGVSIGAFAYVGSEVKLGDGSKIHQRATVIGRSELGAKVEVYPGASIGCAPQILGFKDDGTSRLTIGSGTILRENVTIHGGSPTHGGLTSVGDDCLLMVGAHVAHDCHVGNKCVFANGVQIGGHIIVGDQVWMGGLAAVHQFCRIGRHAFVGGGAIVVADIIPYGSVIGNHAHLAGLNIVGMKRRGFSRKSIHDLRAAYRMLFAKEGTFSERVADAEETYGDCPELVEIIEFIKAGKSRALCLPE</sequence>
<evidence type="ECO:0000256" key="6">
    <source>
        <dbReference type="HAMAP-Rule" id="MF_00387"/>
    </source>
</evidence>
<dbReference type="PIRSF" id="PIRSF000456">
    <property type="entry name" value="UDP-GlcNAc_acltr"/>
    <property type="match status" value="1"/>
</dbReference>
<keyword evidence="9" id="KW-1185">Reference proteome</keyword>
<evidence type="ECO:0000256" key="2">
    <source>
        <dbReference type="ARBA" id="ARBA00022556"/>
    </source>
</evidence>
<dbReference type="InterPro" id="IPR029098">
    <property type="entry name" value="Acetyltransf_C"/>
</dbReference>
<dbReference type="Gene3D" id="1.20.1180.10">
    <property type="entry name" value="Udp N-acetylglucosamine O-acyltransferase, C-terminal domain"/>
    <property type="match status" value="1"/>
</dbReference>
<evidence type="ECO:0000256" key="1">
    <source>
        <dbReference type="ARBA" id="ARBA00022516"/>
    </source>
</evidence>
<dbReference type="NCBIfam" id="TIGR01852">
    <property type="entry name" value="lipid_A_lpxA"/>
    <property type="match status" value="1"/>
</dbReference>
<dbReference type="Proteomes" id="UP000628854">
    <property type="component" value="Unassembled WGS sequence"/>
</dbReference>
<comment type="pathway">
    <text evidence="6">Glycolipid biosynthesis; lipid IV(A) biosynthesis; lipid IV(A) from (3R)-3-hydroxytetradecanoyl-[acyl-carrier-protein] and UDP-N-acetyl-alpha-D-glucosamine: step 1/6.</text>
</comment>
<keyword evidence="2 6" id="KW-0441">Lipid A biosynthesis</keyword>